<evidence type="ECO:0000313" key="1">
    <source>
        <dbReference type="EMBL" id="KAK3251102.1"/>
    </source>
</evidence>
<gene>
    <name evidence="1" type="ORF">CYMTET_39558</name>
</gene>
<dbReference type="Proteomes" id="UP001190700">
    <property type="component" value="Unassembled WGS sequence"/>
</dbReference>
<protein>
    <submittedName>
        <fullName evidence="1">Uncharacterized protein</fullName>
    </submittedName>
</protein>
<reference evidence="1 2" key="1">
    <citation type="journal article" date="2015" name="Genome Biol. Evol.">
        <title>Comparative Genomics of a Bacterivorous Green Alga Reveals Evolutionary Causalities and Consequences of Phago-Mixotrophic Mode of Nutrition.</title>
        <authorList>
            <person name="Burns J.A."/>
            <person name="Paasch A."/>
            <person name="Narechania A."/>
            <person name="Kim E."/>
        </authorList>
    </citation>
    <scope>NUCLEOTIDE SEQUENCE [LARGE SCALE GENOMIC DNA]</scope>
    <source>
        <strain evidence="1 2">PLY_AMNH</strain>
    </source>
</reference>
<organism evidence="1 2">
    <name type="scientific">Cymbomonas tetramitiformis</name>
    <dbReference type="NCBI Taxonomy" id="36881"/>
    <lineage>
        <taxon>Eukaryota</taxon>
        <taxon>Viridiplantae</taxon>
        <taxon>Chlorophyta</taxon>
        <taxon>Pyramimonadophyceae</taxon>
        <taxon>Pyramimonadales</taxon>
        <taxon>Pyramimonadaceae</taxon>
        <taxon>Cymbomonas</taxon>
    </lineage>
</organism>
<proteinExistence type="predicted"/>
<dbReference type="AlphaFoldDB" id="A0AAE0C9W4"/>
<accession>A0AAE0C9W4</accession>
<keyword evidence="2" id="KW-1185">Reference proteome</keyword>
<evidence type="ECO:0000313" key="2">
    <source>
        <dbReference type="Proteomes" id="UP001190700"/>
    </source>
</evidence>
<name>A0AAE0C9W4_9CHLO</name>
<dbReference type="EMBL" id="LGRX02026279">
    <property type="protein sequence ID" value="KAK3251102.1"/>
    <property type="molecule type" value="Genomic_DNA"/>
</dbReference>
<comment type="caution">
    <text evidence="1">The sequence shown here is derived from an EMBL/GenBank/DDBJ whole genome shotgun (WGS) entry which is preliminary data.</text>
</comment>
<sequence length="250" mass="25699">MPLLAGGHVISVCVACSFSNLPSCFCTSGYIDLASQAGVQCVLPPPPPLFDGDFTCGFACAGESGCPCSKQECSGSRTSIVFSNTYDSPPCLEKSLDYCNTDSRGASDTGCTEFLRREVVSSIASSGSESTMQVAGSGFTSGNTGQARHNKLTVNAAALSSGSVTLGMSRMTDSEVQGITLSSQAYTGTKLGDMVALTPHGQTFDAAIALELPFNATGPPGIVRAANLSASEWEPFTGTVTYEVSTSCPT</sequence>